<keyword evidence="8" id="KW-0786">Thiamine pyrophosphate</keyword>
<evidence type="ECO:0000256" key="5">
    <source>
        <dbReference type="ARBA" id="ARBA00012280"/>
    </source>
</evidence>
<dbReference type="EC" id="1.2.4.2" evidence="5"/>
<dbReference type="GO" id="GO:0045252">
    <property type="term" value="C:oxoglutarate dehydrogenase complex"/>
    <property type="evidence" value="ECO:0007669"/>
    <property type="project" value="TreeGrafter"/>
</dbReference>
<dbReference type="Gene3D" id="1.10.287.1150">
    <property type="entry name" value="TPP helical domain"/>
    <property type="match status" value="1"/>
</dbReference>
<accession>A0A3P5WNV0</accession>
<dbReference type="GO" id="GO:0030976">
    <property type="term" value="F:thiamine pyrophosphate binding"/>
    <property type="evidence" value="ECO:0007669"/>
    <property type="project" value="InterPro"/>
</dbReference>
<evidence type="ECO:0000256" key="8">
    <source>
        <dbReference type="ARBA" id="ARBA00023052"/>
    </source>
</evidence>
<evidence type="ECO:0000313" key="13">
    <source>
        <dbReference type="Proteomes" id="UP000277498"/>
    </source>
</evidence>
<evidence type="ECO:0000259" key="11">
    <source>
        <dbReference type="SMART" id="SM00861"/>
    </source>
</evidence>
<comment type="similarity">
    <text evidence="3">Belongs to the alpha-ketoglutarate dehydrogenase family.</text>
</comment>
<evidence type="ECO:0000256" key="3">
    <source>
        <dbReference type="ARBA" id="ARBA00006936"/>
    </source>
</evidence>
<evidence type="ECO:0000256" key="4">
    <source>
        <dbReference type="ARBA" id="ARBA00011301"/>
    </source>
</evidence>
<dbReference type="PANTHER" id="PTHR23152">
    <property type="entry name" value="2-OXOGLUTARATE DEHYDROGENASE"/>
    <property type="match status" value="1"/>
</dbReference>
<keyword evidence="7 12" id="KW-0560">Oxidoreductase</keyword>
<protein>
    <recommendedName>
        <fullName evidence="6">2-oxoglutarate dehydrogenase E1 component</fullName>
        <ecNumber evidence="5">1.2.4.2</ecNumber>
    </recommendedName>
    <alternativeName>
        <fullName evidence="10">Alpha-ketoglutarate dehydrogenase</fullName>
    </alternativeName>
</protein>
<keyword evidence="9" id="KW-0324">Glycolysis</keyword>
<sequence>MTLALSGDNGYFLDLYGRYCRDPGSVPPDWRVHFETMDGVATADPALGGTWLALAYRECGHTIARLDPLGLRPEARSARIDEALRLTSGQELRLTLAGESLALPARVAAERLSAFYCGSASLQAGHLDDETARQWLWQEWERGIGAEPDEDGLTRALTAILLADAFERTVKVKWPTKKRFGSEGSESSLVLLNEALDAAARTDCREVVIGGMHRGRLASLATVFGKSLPALIAEIKGRDVTTGDSDFTGDVPYHNGLRSRQSIAGQEMDIRVLPHPSHLTVVAPVAMGAARARRQRRSDGDVLALMLHTDAAFAGQGLVSELLQLDGLAGYGTGGTIHIVVNNQIGFTTLPEEGRSTLHPTDIGRAYGLPVFHVNGEDPVAAAAIMRTAIAWRRHSGRGALINMVCYRRYGHNELDEPRFTQPAMWERIETLPPLARHFAERVGALSLPALTRASAAREAFQTRLDEAFRSQDGRNAHDEGDQTITFGPGPVMPGGAILSGAEQPTGLPEAHLRRLAADMTTIPADFDPDPKVATFYRMRRESLISGEGINMATAESLAFATLLAEGVPVRLSGQDAVRGTFTQRHLAVHDRASARRHFPLDATARQGARFEAINSPLSEYAVLSFEYGASLADPDRLIIWEAQFGDFLNGAQIVVDQFITTAEAKWRLPSALVIALPHGLEGQGPDHSSARIERILQSCANGNIRLANPSTPANLFHLLRRQILAPERKPLFLIAPKSLLRDKAATSPLADFGAGTAFRPVIAPDTGGAARLILCSGKFSYAIAAARREAGREDIAIARIEQLYPCPEAGLRDLLANHPEAELVWVQEEPQNQGAWSWMRDRLHEIAPGRALRFVGRDPMAAAAGGNIERHEQEQAEILARALGDAPRTPAPKRRK</sequence>
<dbReference type="Proteomes" id="UP000277498">
    <property type="component" value="Unassembled WGS sequence"/>
</dbReference>
<dbReference type="Pfam" id="PF00676">
    <property type="entry name" value="E1_dh"/>
    <property type="match status" value="1"/>
</dbReference>
<dbReference type="PANTHER" id="PTHR23152:SF4">
    <property type="entry name" value="2-OXOADIPATE DEHYDROGENASE COMPLEX COMPONENT E1"/>
    <property type="match status" value="1"/>
</dbReference>
<dbReference type="PIRSF" id="PIRSF000157">
    <property type="entry name" value="Oxoglu_dh_E1"/>
    <property type="match status" value="1"/>
</dbReference>
<dbReference type="InterPro" id="IPR032106">
    <property type="entry name" value="2-oxogl_dehyd_N"/>
</dbReference>
<evidence type="ECO:0000256" key="7">
    <source>
        <dbReference type="ARBA" id="ARBA00023002"/>
    </source>
</evidence>
<dbReference type="InterPro" id="IPR042179">
    <property type="entry name" value="KGD_C_sf"/>
</dbReference>
<evidence type="ECO:0000256" key="10">
    <source>
        <dbReference type="ARBA" id="ARBA00030680"/>
    </source>
</evidence>
<dbReference type="Gene3D" id="3.40.50.12470">
    <property type="match status" value="1"/>
</dbReference>
<evidence type="ECO:0000313" key="12">
    <source>
        <dbReference type="EMBL" id="VDC22652.1"/>
    </source>
</evidence>
<dbReference type="InterPro" id="IPR005475">
    <property type="entry name" value="Transketolase-like_Pyr-bd"/>
</dbReference>
<dbReference type="Gene3D" id="3.40.50.970">
    <property type="match status" value="1"/>
</dbReference>
<keyword evidence="13" id="KW-1185">Reference proteome</keyword>
<name>A0A3P5WNV0_9RHOB</name>
<feature type="domain" description="Transketolase-like pyrimidine-binding" evidence="11">
    <location>
        <begin position="550"/>
        <end position="743"/>
    </location>
</feature>
<evidence type="ECO:0000256" key="9">
    <source>
        <dbReference type="ARBA" id="ARBA00023152"/>
    </source>
</evidence>
<dbReference type="Pfam" id="PF16078">
    <property type="entry name" value="2-oxogl_dehyd_N"/>
    <property type="match status" value="1"/>
</dbReference>
<dbReference type="Pfam" id="PF02779">
    <property type="entry name" value="Transket_pyr"/>
    <property type="match status" value="1"/>
</dbReference>
<dbReference type="InterPro" id="IPR031717">
    <property type="entry name" value="ODO-1/KGD_C"/>
</dbReference>
<dbReference type="SUPFAM" id="SSF52518">
    <property type="entry name" value="Thiamin diphosphate-binding fold (THDP-binding)"/>
    <property type="match status" value="2"/>
</dbReference>
<dbReference type="GO" id="GO:0005829">
    <property type="term" value="C:cytosol"/>
    <property type="evidence" value="ECO:0007669"/>
    <property type="project" value="TreeGrafter"/>
</dbReference>
<dbReference type="SMART" id="SM00861">
    <property type="entry name" value="Transket_pyr"/>
    <property type="match status" value="1"/>
</dbReference>
<organism evidence="12 13">
    <name type="scientific">Pseudogemmobacter humi</name>
    <dbReference type="NCBI Taxonomy" id="2483812"/>
    <lineage>
        <taxon>Bacteria</taxon>
        <taxon>Pseudomonadati</taxon>
        <taxon>Pseudomonadota</taxon>
        <taxon>Alphaproteobacteria</taxon>
        <taxon>Rhodobacterales</taxon>
        <taxon>Paracoccaceae</taxon>
        <taxon>Pseudogemmobacter</taxon>
    </lineage>
</organism>
<gene>
    <name evidence="12" type="primary">sucA_1</name>
    <name evidence="12" type="ORF">XINFAN_00836</name>
</gene>
<comment type="subunit">
    <text evidence="4">Homodimer. Part of the 2-oxoglutarate dehydrogenase (OGDH) complex composed of E1 (2-oxoglutarate dehydrogenase), E2 (dihydrolipoamide succinyltransferase) and E3 (dihydrolipoamide dehydrogenase); the complex contains multiple copies of the three enzymatic components (E1, E2 and E3).</text>
</comment>
<proteinExistence type="inferred from homology"/>
<dbReference type="OrthoDB" id="9759785at2"/>
<dbReference type="InterPro" id="IPR011603">
    <property type="entry name" value="2oxoglutarate_DH_E1"/>
</dbReference>
<evidence type="ECO:0000256" key="2">
    <source>
        <dbReference type="ARBA" id="ARBA00003906"/>
    </source>
</evidence>
<evidence type="ECO:0000256" key="6">
    <source>
        <dbReference type="ARBA" id="ARBA00013321"/>
    </source>
</evidence>
<dbReference type="InterPro" id="IPR029061">
    <property type="entry name" value="THDP-binding"/>
</dbReference>
<dbReference type="NCBIfam" id="NF006914">
    <property type="entry name" value="PRK09404.1"/>
    <property type="match status" value="1"/>
</dbReference>
<dbReference type="GO" id="GO:0006099">
    <property type="term" value="P:tricarboxylic acid cycle"/>
    <property type="evidence" value="ECO:0007669"/>
    <property type="project" value="TreeGrafter"/>
</dbReference>
<dbReference type="RefSeq" id="WP_124085266.1">
    <property type="nucleotide sequence ID" value="NZ_UXAW01000045.1"/>
</dbReference>
<dbReference type="Gene3D" id="3.40.50.11610">
    <property type="entry name" value="Multifunctional 2-oxoglutarate metabolism enzyme, C-terminal domain"/>
    <property type="match status" value="1"/>
</dbReference>
<dbReference type="Pfam" id="PF16870">
    <property type="entry name" value="OxoGdeHyase_C"/>
    <property type="match status" value="1"/>
</dbReference>
<dbReference type="EMBL" id="UXAW01000045">
    <property type="protein sequence ID" value="VDC22652.1"/>
    <property type="molecule type" value="Genomic_DNA"/>
</dbReference>
<dbReference type="InterPro" id="IPR001017">
    <property type="entry name" value="DH_E1"/>
</dbReference>
<evidence type="ECO:0000256" key="1">
    <source>
        <dbReference type="ARBA" id="ARBA00001964"/>
    </source>
</evidence>
<dbReference type="AlphaFoldDB" id="A0A3P5WNV0"/>
<comment type="function">
    <text evidence="2">E1 component of the 2-oxoglutarate dehydrogenase (OGDH) complex which catalyzes the decarboxylation of 2-oxoglutarate, the first step in the conversion of 2-oxoglutarate to succinyl-CoA and CO(2).</text>
</comment>
<dbReference type="GO" id="GO:0006096">
    <property type="term" value="P:glycolytic process"/>
    <property type="evidence" value="ECO:0007669"/>
    <property type="project" value="UniProtKB-KW"/>
</dbReference>
<reference evidence="12 13" key="1">
    <citation type="submission" date="2018-11" db="EMBL/GenBank/DDBJ databases">
        <authorList>
            <person name="Criscuolo A."/>
        </authorList>
    </citation>
    <scope>NUCLEOTIDE SEQUENCE [LARGE SCALE GENOMIC DNA]</scope>
    <source>
        <strain evidence="12">ACIP111625</strain>
    </source>
</reference>
<dbReference type="GO" id="GO:0004591">
    <property type="term" value="F:oxoglutarate dehydrogenase (succinyl-transferring) activity"/>
    <property type="evidence" value="ECO:0007669"/>
    <property type="project" value="UniProtKB-EC"/>
</dbReference>
<comment type="cofactor">
    <cofactor evidence="1">
        <name>thiamine diphosphate</name>
        <dbReference type="ChEBI" id="CHEBI:58937"/>
    </cofactor>
</comment>